<dbReference type="EMBL" id="BARU01017150">
    <property type="protein sequence ID" value="GAH56933.1"/>
    <property type="molecule type" value="Genomic_DNA"/>
</dbReference>
<accession>X1IH87</accession>
<evidence type="ECO:0000313" key="1">
    <source>
        <dbReference type="EMBL" id="GAH56933.1"/>
    </source>
</evidence>
<comment type="caution">
    <text evidence="1">The sequence shown here is derived from an EMBL/GenBank/DDBJ whole genome shotgun (WGS) entry which is preliminary data.</text>
</comment>
<gene>
    <name evidence="1" type="ORF">S03H2_28466</name>
</gene>
<name>X1IH87_9ZZZZ</name>
<proteinExistence type="predicted"/>
<sequence>MVAGRVRPEVAAAVPTPVAAQRAVLAVVKVEVRVADQGEKDSVRIYR</sequence>
<organism evidence="1">
    <name type="scientific">marine sediment metagenome</name>
    <dbReference type="NCBI Taxonomy" id="412755"/>
    <lineage>
        <taxon>unclassified sequences</taxon>
        <taxon>metagenomes</taxon>
        <taxon>ecological metagenomes</taxon>
    </lineage>
</organism>
<dbReference type="AlphaFoldDB" id="X1IH87"/>
<reference evidence="1" key="1">
    <citation type="journal article" date="2014" name="Front. Microbiol.">
        <title>High frequency of phylogenetically diverse reductive dehalogenase-homologous genes in deep subseafloor sedimentary metagenomes.</title>
        <authorList>
            <person name="Kawai M."/>
            <person name="Futagami T."/>
            <person name="Toyoda A."/>
            <person name="Takaki Y."/>
            <person name="Nishi S."/>
            <person name="Hori S."/>
            <person name="Arai W."/>
            <person name="Tsubouchi T."/>
            <person name="Morono Y."/>
            <person name="Uchiyama I."/>
            <person name="Ito T."/>
            <person name="Fujiyama A."/>
            <person name="Inagaki F."/>
            <person name="Takami H."/>
        </authorList>
    </citation>
    <scope>NUCLEOTIDE SEQUENCE</scope>
    <source>
        <strain evidence="1">Expedition CK06-06</strain>
    </source>
</reference>
<protein>
    <submittedName>
        <fullName evidence="1">Uncharacterized protein</fullName>
    </submittedName>
</protein>